<dbReference type="InterPro" id="IPR000182">
    <property type="entry name" value="GNAT_dom"/>
</dbReference>
<dbReference type="SUPFAM" id="SSF55729">
    <property type="entry name" value="Acyl-CoA N-acyltransferases (Nat)"/>
    <property type="match status" value="1"/>
</dbReference>
<dbReference type="PANTHER" id="PTHR10545">
    <property type="entry name" value="DIAMINE N-ACETYLTRANSFERASE"/>
    <property type="match status" value="1"/>
</dbReference>
<dbReference type="PROSITE" id="PS51186">
    <property type="entry name" value="GNAT"/>
    <property type="match status" value="1"/>
</dbReference>
<evidence type="ECO:0000256" key="1">
    <source>
        <dbReference type="ARBA" id="ARBA00008694"/>
    </source>
</evidence>
<dbReference type="PANTHER" id="PTHR10545:SF29">
    <property type="entry name" value="GH14572P-RELATED"/>
    <property type="match status" value="1"/>
</dbReference>
<dbReference type="OrthoDB" id="7305308at2759"/>
<keyword evidence="3" id="KW-0012">Acyltransferase</keyword>
<keyword evidence="2 5" id="KW-0808">Transferase</keyword>
<reference evidence="5 6" key="1">
    <citation type="submission" date="2019-07" db="EMBL/GenBank/DDBJ databases">
        <title>Draft genome assembly of a fouling barnacle, Amphibalanus amphitrite (Darwin, 1854): The first reference genome for Thecostraca.</title>
        <authorList>
            <person name="Kim W."/>
        </authorList>
    </citation>
    <scope>NUCLEOTIDE SEQUENCE [LARGE SCALE GENOMIC DNA]</scope>
    <source>
        <strain evidence="5">SNU_AA5</strain>
        <tissue evidence="5">Soma without cirri and trophi</tissue>
    </source>
</reference>
<proteinExistence type="inferred from homology"/>
<comment type="similarity">
    <text evidence="1">Belongs to the acetyltransferase family.</text>
</comment>
<evidence type="ECO:0000256" key="3">
    <source>
        <dbReference type="ARBA" id="ARBA00023315"/>
    </source>
</evidence>
<organism evidence="5 6">
    <name type="scientific">Amphibalanus amphitrite</name>
    <name type="common">Striped barnacle</name>
    <name type="synonym">Balanus amphitrite</name>
    <dbReference type="NCBI Taxonomy" id="1232801"/>
    <lineage>
        <taxon>Eukaryota</taxon>
        <taxon>Metazoa</taxon>
        <taxon>Ecdysozoa</taxon>
        <taxon>Arthropoda</taxon>
        <taxon>Crustacea</taxon>
        <taxon>Multicrustacea</taxon>
        <taxon>Cirripedia</taxon>
        <taxon>Thoracica</taxon>
        <taxon>Thoracicalcarea</taxon>
        <taxon>Balanomorpha</taxon>
        <taxon>Balanoidea</taxon>
        <taxon>Balanidae</taxon>
        <taxon>Amphibalaninae</taxon>
        <taxon>Amphibalanus</taxon>
    </lineage>
</organism>
<dbReference type="Gene3D" id="3.40.630.30">
    <property type="match status" value="1"/>
</dbReference>
<protein>
    <submittedName>
        <fullName evidence="5">Diamine acetyltransferase 2</fullName>
    </submittedName>
</protein>
<dbReference type="Proteomes" id="UP000440578">
    <property type="component" value="Unassembled WGS sequence"/>
</dbReference>
<dbReference type="Pfam" id="PF00583">
    <property type="entry name" value="Acetyltransf_1"/>
    <property type="match status" value="1"/>
</dbReference>
<dbReference type="InterPro" id="IPR016181">
    <property type="entry name" value="Acyl_CoA_acyltransferase"/>
</dbReference>
<sequence>MLIATSRDAPLVLISMLVAGDGSLMPMARFGDDSLVLVPTSEVSEIPLVPVSEANAGDGSLVPASKFFPGDGPLVSASEGLAGDDPLVSEPEDMAGDGSLVLVLLGKSDDSPLVPADINGDTLVMLLLSSVTTGDDSLVLVPASIPDLANADCWFGIQHLHIDPAFLALSTEDWVTNELAEYEKMPECVEMTLETLQNDGFPSNGRPPAYTCHVLDRAGTLLGFALHFFTYSTWQGLSLYLEDLYITPAARGAGLGRRLIAQVARWAVDSGCARLNFSVLNWNASAKEFYKRIGADNLSEKEGWEAYRVSGQALSALADLARK</sequence>
<comment type="caution">
    <text evidence="5">The sequence shown here is derived from an EMBL/GenBank/DDBJ whole genome shotgun (WGS) entry which is preliminary data.</text>
</comment>
<gene>
    <name evidence="5" type="primary">SAT2_0</name>
    <name evidence="5" type="ORF">FJT64_010685</name>
</gene>
<feature type="domain" description="N-acetyltransferase" evidence="4">
    <location>
        <begin position="175"/>
        <end position="323"/>
    </location>
</feature>
<dbReference type="InterPro" id="IPR051016">
    <property type="entry name" value="Diverse_Substrate_AcTransf"/>
</dbReference>
<dbReference type="AlphaFoldDB" id="A0A6A4VDB6"/>
<name>A0A6A4VDB6_AMPAM</name>
<keyword evidence="6" id="KW-1185">Reference proteome</keyword>
<dbReference type="CDD" id="cd04301">
    <property type="entry name" value="NAT_SF"/>
    <property type="match status" value="1"/>
</dbReference>
<dbReference type="GO" id="GO:0008080">
    <property type="term" value="F:N-acetyltransferase activity"/>
    <property type="evidence" value="ECO:0007669"/>
    <property type="project" value="UniProtKB-ARBA"/>
</dbReference>
<evidence type="ECO:0000256" key="2">
    <source>
        <dbReference type="ARBA" id="ARBA00022679"/>
    </source>
</evidence>
<evidence type="ECO:0000259" key="4">
    <source>
        <dbReference type="PROSITE" id="PS51186"/>
    </source>
</evidence>
<evidence type="ECO:0000313" key="6">
    <source>
        <dbReference type="Proteomes" id="UP000440578"/>
    </source>
</evidence>
<dbReference type="EMBL" id="VIIS01001904">
    <property type="protein sequence ID" value="KAF0291139.1"/>
    <property type="molecule type" value="Genomic_DNA"/>
</dbReference>
<evidence type="ECO:0000313" key="5">
    <source>
        <dbReference type="EMBL" id="KAF0291139.1"/>
    </source>
</evidence>
<dbReference type="FunFam" id="3.40.630.30:FF:000064">
    <property type="entry name" value="GNAT family acetyltransferase"/>
    <property type="match status" value="1"/>
</dbReference>
<accession>A0A6A4VDB6</accession>